<dbReference type="Pfam" id="PF01899">
    <property type="entry name" value="MNHE"/>
    <property type="match status" value="1"/>
</dbReference>
<dbReference type="PIRSF" id="PIRSF019239">
    <property type="entry name" value="MrpE"/>
    <property type="match status" value="1"/>
</dbReference>
<dbReference type="GO" id="GO:0008324">
    <property type="term" value="F:monoatomic cation transmembrane transporter activity"/>
    <property type="evidence" value="ECO:0007669"/>
    <property type="project" value="InterPro"/>
</dbReference>
<comment type="similarity">
    <text evidence="2">Belongs to the CPA3 antiporters (TC 2.A.63) subunit E family.</text>
</comment>
<dbReference type="OrthoDB" id="9800498at2"/>
<keyword evidence="7 8" id="KW-0472">Membrane</keyword>
<keyword evidence="3" id="KW-0813">Transport</keyword>
<evidence type="ECO:0000256" key="3">
    <source>
        <dbReference type="ARBA" id="ARBA00022449"/>
    </source>
</evidence>
<keyword evidence="5 8" id="KW-0812">Transmembrane</keyword>
<reference evidence="9 10" key="1">
    <citation type="submission" date="2015-01" db="EMBL/GenBank/DDBJ databases">
        <title>Genome sequencing of Jeotgalibacillus soli.</title>
        <authorList>
            <person name="Goh K.M."/>
            <person name="Chan K.-G."/>
            <person name="Yaakop A.S."/>
            <person name="Ee R."/>
            <person name="Gan H.M."/>
            <person name="Chan C.S."/>
        </authorList>
    </citation>
    <scope>NUCLEOTIDE SEQUENCE [LARGE SCALE GENOMIC DNA]</scope>
    <source>
        <strain evidence="9 10">P9</strain>
    </source>
</reference>
<name>A0A0C2VDH4_9BACL</name>
<dbReference type="EMBL" id="JXRP01000022">
    <property type="protein sequence ID" value="KIL42601.1"/>
    <property type="molecule type" value="Genomic_DNA"/>
</dbReference>
<dbReference type="InterPro" id="IPR002758">
    <property type="entry name" value="Cation_antiport_E"/>
</dbReference>
<dbReference type="AlphaFoldDB" id="A0A0C2VDH4"/>
<dbReference type="PANTHER" id="PTHR34584">
    <property type="entry name" value="NA(+)/H(+) ANTIPORTER SUBUNIT E1"/>
    <property type="match status" value="1"/>
</dbReference>
<evidence type="ECO:0000313" key="10">
    <source>
        <dbReference type="Proteomes" id="UP000031938"/>
    </source>
</evidence>
<dbReference type="RefSeq" id="WP_041091001.1">
    <property type="nucleotide sequence ID" value="NZ_JXRP01000022.1"/>
</dbReference>
<evidence type="ECO:0000313" key="9">
    <source>
        <dbReference type="EMBL" id="KIL42601.1"/>
    </source>
</evidence>
<dbReference type="PATRIC" id="fig|889306.3.peg.3841"/>
<evidence type="ECO:0000256" key="5">
    <source>
        <dbReference type="ARBA" id="ARBA00022692"/>
    </source>
</evidence>
<keyword evidence="10" id="KW-1185">Reference proteome</keyword>
<comment type="subcellular location">
    <subcellularLocation>
        <location evidence="1">Cell membrane</location>
        <topology evidence="1">Multi-pass membrane protein</topology>
    </subcellularLocation>
</comment>
<dbReference type="Proteomes" id="UP000031938">
    <property type="component" value="Unassembled WGS sequence"/>
</dbReference>
<feature type="transmembrane region" description="Helical" evidence="8">
    <location>
        <begin position="50"/>
        <end position="69"/>
    </location>
</feature>
<dbReference type="STRING" id="889306.KP78_38240"/>
<sequence length="158" mass="18306">MAFQLLLNFFLAFLWMFLQDSLTLPSFVIGFFIGLILIMVMMRFFATRFYLWRVVAVVKLTIIFLWELVKANIQVIGIVLKPKLDMKPGIFRYDTELTHDWDIALLSMMITLTPGTVIIDVSDDNRTLYVHTIHVPDAKAAVDSIRNTFEKAIMEVEL</sequence>
<dbReference type="NCBIfam" id="NF009292">
    <property type="entry name" value="PRK12651.1-3"/>
    <property type="match status" value="1"/>
</dbReference>
<keyword evidence="4" id="KW-1003">Cell membrane</keyword>
<dbReference type="GO" id="GO:0005886">
    <property type="term" value="C:plasma membrane"/>
    <property type="evidence" value="ECO:0007669"/>
    <property type="project" value="UniProtKB-SubCell"/>
</dbReference>
<keyword evidence="3" id="KW-0050">Antiport</keyword>
<keyword evidence="6 8" id="KW-1133">Transmembrane helix</keyword>
<gene>
    <name evidence="9" type="ORF">KP78_38240</name>
</gene>
<feature type="transmembrane region" description="Helical" evidence="8">
    <location>
        <begin position="12"/>
        <end position="38"/>
    </location>
</feature>
<organism evidence="9 10">
    <name type="scientific">Jeotgalibacillus soli</name>
    <dbReference type="NCBI Taxonomy" id="889306"/>
    <lineage>
        <taxon>Bacteria</taxon>
        <taxon>Bacillati</taxon>
        <taxon>Bacillota</taxon>
        <taxon>Bacilli</taxon>
        <taxon>Bacillales</taxon>
        <taxon>Caryophanaceae</taxon>
        <taxon>Jeotgalibacillus</taxon>
    </lineage>
</organism>
<evidence type="ECO:0000256" key="4">
    <source>
        <dbReference type="ARBA" id="ARBA00022475"/>
    </source>
</evidence>
<comment type="caution">
    <text evidence="9">The sequence shown here is derived from an EMBL/GenBank/DDBJ whole genome shotgun (WGS) entry which is preliminary data.</text>
</comment>
<evidence type="ECO:0000256" key="2">
    <source>
        <dbReference type="ARBA" id="ARBA00006228"/>
    </source>
</evidence>
<evidence type="ECO:0000256" key="1">
    <source>
        <dbReference type="ARBA" id="ARBA00004651"/>
    </source>
</evidence>
<proteinExistence type="inferred from homology"/>
<evidence type="ECO:0000256" key="8">
    <source>
        <dbReference type="SAM" id="Phobius"/>
    </source>
</evidence>
<dbReference type="PANTHER" id="PTHR34584:SF1">
    <property type="entry name" value="NA(+)_H(+) ANTIPORTER SUBUNIT E1"/>
    <property type="match status" value="1"/>
</dbReference>
<accession>A0A0C2VDH4</accession>
<evidence type="ECO:0000256" key="6">
    <source>
        <dbReference type="ARBA" id="ARBA00022989"/>
    </source>
</evidence>
<dbReference type="GO" id="GO:0015297">
    <property type="term" value="F:antiporter activity"/>
    <property type="evidence" value="ECO:0007669"/>
    <property type="project" value="UniProtKB-KW"/>
</dbReference>
<evidence type="ECO:0000256" key="7">
    <source>
        <dbReference type="ARBA" id="ARBA00023136"/>
    </source>
</evidence>
<protein>
    <submittedName>
        <fullName evidence="9">Cation:proton antiporter</fullName>
    </submittedName>
</protein>